<dbReference type="NCBIfam" id="TIGR01560">
    <property type="entry name" value="put_DNA_pack"/>
    <property type="match status" value="1"/>
</dbReference>
<dbReference type="AlphaFoldDB" id="A0ABC9VA87"/>
<sequence>MDLSLDELKNYLRIDGSEDDALLTLLIDGAKEYLANAGVPESDSSLYKLAVMLYVALHYENRDPSAKMDKMNFAFESIILQLKDYGGTEQ</sequence>
<evidence type="ECO:0000313" key="2">
    <source>
        <dbReference type="Proteomes" id="UP000023566"/>
    </source>
</evidence>
<keyword evidence="2" id="KW-1185">Reference proteome</keyword>
<comment type="caution">
    <text evidence="1">The sequence shown here is derived from an EMBL/GenBank/DDBJ whole genome shotgun (WGS) entry which is preliminary data.</text>
</comment>
<gene>
    <name evidence="1" type="ORF">H839_15953</name>
</gene>
<dbReference type="EMBL" id="AOTZ01000009">
    <property type="protein sequence ID" value="EZP75009.1"/>
    <property type="molecule type" value="Genomic_DNA"/>
</dbReference>
<organism evidence="1 2">
    <name type="scientific">Parageobacillus genomosp. 1</name>
    <dbReference type="NCBI Taxonomy" id="1295642"/>
    <lineage>
        <taxon>Bacteria</taxon>
        <taxon>Bacillati</taxon>
        <taxon>Bacillota</taxon>
        <taxon>Bacilli</taxon>
        <taxon>Bacillales</taxon>
        <taxon>Anoxybacillaceae</taxon>
        <taxon>Parageobacillus</taxon>
    </lineage>
</organism>
<dbReference type="CDD" id="cd08054">
    <property type="entry name" value="gp6"/>
    <property type="match status" value="1"/>
</dbReference>
<dbReference type="Pfam" id="PF05135">
    <property type="entry name" value="Phage_connect_1"/>
    <property type="match status" value="1"/>
</dbReference>
<dbReference type="RefSeq" id="WP_043906013.1">
    <property type="nucleotide sequence ID" value="NZ_CM002692.1"/>
</dbReference>
<dbReference type="Proteomes" id="UP000023566">
    <property type="component" value="Chromosome"/>
</dbReference>
<proteinExistence type="predicted"/>
<evidence type="ECO:0000313" key="1">
    <source>
        <dbReference type="EMBL" id="EZP75009.1"/>
    </source>
</evidence>
<evidence type="ECO:0008006" key="3">
    <source>
        <dbReference type="Google" id="ProtNLM"/>
    </source>
</evidence>
<name>A0ABC9VA87_9BACL</name>
<protein>
    <recommendedName>
        <fullName evidence="3">Phage gp6-like head-tail connector protein</fullName>
    </recommendedName>
</protein>
<reference evidence="1 2" key="1">
    <citation type="journal article" date="2014" name="Appl. Microbiol. Biotechnol.">
        <title>Transformable facultative thermophile Geobacillus stearothermophilus NUB3621 as a host strain for metabolic engineering.</title>
        <authorList>
            <person name="Blanchard K."/>
            <person name="Robic S."/>
            <person name="Matsumura I."/>
        </authorList>
    </citation>
    <scope>NUCLEOTIDE SEQUENCE [LARGE SCALE GENOMIC DNA]</scope>
    <source>
        <strain evidence="1 2">NUB3621</strain>
    </source>
</reference>
<accession>A0ABC9VA87</accession>
<dbReference type="Gene3D" id="1.10.3230.30">
    <property type="entry name" value="Phage gp6-like head-tail connector protein"/>
    <property type="match status" value="1"/>
</dbReference>
<dbReference type="InterPro" id="IPR021146">
    <property type="entry name" value="Phage_gp6-like_head-tail"/>
</dbReference>
<dbReference type="InterPro" id="IPR006450">
    <property type="entry name" value="Phage_HK97_gp6-like"/>
</dbReference>